<dbReference type="FunFam" id="1.10.575.10:FF:000003">
    <property type="entry name" value="Single strand-specific nuclease, putative"/>
    <property type="match status" value="1"/>
</dbReference>
<accession>A2ECC3</accession>
<dbReference type="VEuPathDB" id="TrichDB:TVAGG3_0391070"/>
<dbReference type="KEGG" id="tva:4767630"/>
<evidence type="ECO:0000256" key="6">
    <source>
        <dbReference type="ARBA" id="ARBA00023157"/>
    </source>
</evidence>
<keyword evidence="8" id="KW-0812">Transmembrane</keyword>
<keyword evidence="3" id="KW-0479">Metal-binding</keyword>
<keyword evidence="7" id="KW-0325">Glycoprotein</keyword>
<organism evidence="9 10">
    <name type="scientific">Trichomonas vaginalis (strain ATCC PRA-98 / G3)</name>
    <dbReference type="NCBI Taxonomy" id="412133"/>
    <lineage>
        <taxon>Eukaryota</taxon>
        <taxon>Metamonada</taxon>
        <taxon>Parabasalia</taxon>
        <taxon>Trichomonadida</taxon>
        <taxon>Trichomonadidae</taxon>
        <taxon>Trichomonas</taxon>
    </lineage>
</organism>
<protein>
    <submittedName>
        <fullName evidence="9">Uncharacterized protein</fullName>
    </submittedName>
</protein>
<dbReference type="GO" id="GO:0003676">
    <property type="term" value="F:nucleic acid binding"/>
    <property type="evidence" value="ECO:0007669"/>
    <property type="project" value="InterPro"/>
</dbReference>
<dbReference type="RefSeq" id="XP_001321930.1">
    <property type="nucleotide sequence ID" value="XM_001321895.1"/>
</dbReference>
<dbReference type="PANTHER" id="PTHR33146:SF10">
    <property type="entry name" value="STRAND-SPECIFIC NUCLEASE, PUTATIVE-RELATED"/>
    <property type="match status" value="1"/>
</dbReference>
<dbReference type="GO" id="GO:0006308">
    <property type="term" value="P:DNA catabolic process"/>
    <property type="evidence" value="ECO:0007669"/>
    <property type="project" value="InterPro"/>
</dbReference>
<sequence length="319" mass="36548">MLPLFLGSGASWWGHTHMMIGRIAESLLTSKEKKKIEAVLRYGQHPIQTITEATTWQDNLKDTYSLSVMGNWHFSDRPINKGNNTSIPPPTYNITTYMDSAYRALTDKTTTDPWVWAFHLRSLIHFVADVHTPHHNVALFNDLFPKGDAGGNGYKLNCNLGSACNNIHFLWDSAGFYFPIYNPLIPKYRAEFQKNATKLINELPQSHYTSQNMDVKTFFPEVWHNESYEVAYNFGYNTTMYGWPSKDYFTTVQTQSKERIAISGYRLGYFLKEVVGNIPVEPTSNTREIVVWVVDVVLIVLALIFVILAKKKDVKYALL</sequence>
<dbReference type="AlphaFoldDB" id="A2ECC3"/>
<evidence type="ECO:0000313" key="10">
    <source>
        <dbReference type="Proteomes" id="UP000001542"/>
    </source>
</evidence>
<dbReference type="GO" id="GO:0016788">
    <property type="term" value="F:hydrolase activity, acting on ester bonds"/>
    <property type="evidence" value="ECO:0007669"/>
    <property type="project" value="InterPro"/>
</dbReference>
<dbReference type="SMR" id="A2ECC3"/>
<keyword evidence="5" id="KW-0378">Hydrolase</keyword>
<dbReference type="GO" id="GO:0004519">
    <property type="term" value="F:endonuclease activity"/>
    <property type="evidence" value="ECO:0000318"/>
    <property type="project" value="GO_Central"/>
</dbReference>
<evidence type="ECO:0000256" key="5">
    <source>
        <dbReference type="ARBA" id="ARBA00022801"/>
    </source>
</evidence>
<keyword evidence="4" id="KW-0255">Endonuclease</keyword>
<evidence type="ECO:0000256" key="7">
    <source>
        <dbReference type="ARBA" id="ARBA00023180"/>
    </source>
</evidence>
<evidence type="ECO:0000256" key="1">
    <source>
        <dbReference type="ARBA" id="ARBA00009547"/>
    </source>
</evidence>
<feature type="transmembrane region" description="Helical" evidence="8">
    <location>
        <begin position="289"/>
        <end position="309"/>
    </location>
</feature>
<dbReference type="GO" id="GO:0046872">
    <property type="term" value="F:metal ion binding"/>
    <property type="evidence" value="ECO:0007669"/>
    <property type="project" value="UniProtKB-KW"/>
</dbReference>
<evidence type="ECO:0000256" key="3">
    <source>
        <dbReference type="ARBA" id="ARBA00022723"/>
    </source>
</evidence>
<keyword evidence="8" id="KW-0472">Membrane</keyword>
<dbReference type="CDD" id="cd11010">
    <property type="entry name" value="S1-P1_nuclease"/>
    <property type="match status" value="1"/>
</dbReference>
<reference evidence="9" key="2">
    <citation type="journal article" date="2007" name="Science">
        <title>Draft genome sequence of the sexually transmitted pathogen Trichomonas vaginalis.</title>
        <authorList>
            <person name="Carlton J.M."/>
            <person name="Hirt R.P."/>
            <person name="Silva J.C."/>
            <person name="Delcher A.L."/>
            <person name="Schatz M."/>
            <person name="Zhao Q."/>
            <person name="Wortman J.R."/>
            <person name="Bidwell S.L."/>
            <person name="Alsmark U.C.M."/>
            <person name="Besteiro S."/>
            <person name="Sicheritz-Ponten T."/>
            <person name="Noel C.J."/>
            <person name="Dacks J.B."/>
            <person name="Foster P.G."/>
            <person name="Simillion C."/>
            <person name="Van de Peer Y."/>
            <person name="Miranda-Saavedra D."/>
            <person name="Barton G.J."/>
            <person name="Westrop G.D."/>
            <person name="Mueller S."/>
            <person name="Dessi D."/>
            <person name="Fiori P.L."/>
            <person name="Ren Q."/>
            <person name="Paulsen I."/>
            <person name="Zhang H."/>
            <person name="Bastida-Corcuera F.D."/>
            <person name="Simoes-Barbosa A."/>
            <person name="Brown M.T."/>
            <person name="Hayes R.D."/>
            <person name="Mukherjee M."/>
            <person name="Okumura C.Y."/>
            <person name="Schneider R."/>
            <person name="Smith A.J."/>
            <person name="Vanacova S."/>
            <person name="Villalvazo M."/>
            <person name="Haas B.J."/>
            <person name="Pertea M."/>
            <person name="Feldblyum T.V."/>
            <person name="Utterback T.R."/>
            <person name="Shu C.L."/>
            <person name="Osoegawa K."/>
            <person name="de Jong P.J."/>
            <person name="Hrdy I."/>
            <person name="Horvathova L."/>
            <person name="Zubacova Z."/>
            <person name="Dolezal P."/>
            <person name="Malik S.B."/>
            <person name="Logsdon J.M. Jr."/>
            <person name="Henze K."/>
            <person name="Gupta A."/>
            <person name="Wang C.C."/>
            <person name="Dunne R.L."/>
            <person name="Upcroft J.A."/>
            <person name="Upcroft P."/>
            <person name="White O."/>
            <person name="Salzberg S.L."/>
            <person name="Tang P."/>
            <person name="Chiu C.-H."/>
            <person name="Lee Y.-S."/>
            <person name="Embley T.M."/>
            <person name="Coombs G.H."/>
            <person name="Mottram J.C."/>
            <person name="Tachezy J."/>
            <person name="Fraser-Liggett C.M."/>
            <person name="Johnson P.J."/>
        </authorList>
    </citation>
    <scope>NUCLEOTIDE SEQUENCE [LARGE SCALE GENOMIC DNA]</scope>
    <source>
        <strain evidence="9">G3</strain>
    </source>
</reference>
<comment type="similarity">
    <text evidence="1">Belongs to the nuclease type I family.</text>
</comment>
<dbReference type="Pfam" id="PF02265">
    <property type="entry name" value="S1-P1_nuclease"/>
    <property type="match status" value="1"/>
</dbReference>
<dbReference type="VEuPathDB" id="TrichDB:TVAG_098420"/>
<gene>
    <name evidence="9" type="ORF">TVAG_098420</name>
</gene>
<dbReference type="PANTHER" id="PTHR33146">
    <property type="entry name" value="ENDONUCLEASE 4"/>
    <property type="match status" value="1"/>
</dbReference>
<keyword evidence="10" id="KW-1185">Reference proteome</keyword>
<dbReference type="OMA" id="GRTNTFV"/>
<keyword evidence="8" id="KW-1133">Transmembrane helix</keyword>
<dbReference type="Gene3D" id="1.10.575.10">
    <property type="entry name" value="P1 Nuclease"/>
    <property type="match status" value="1"/>
</dbReference>
<dbReference type="InParanoid" id="A2ECC3"/>
<evidence type="ECO:0000256" key="2">
    <source>
        <dbReference type="ARBA" id="ARBA00022722"/>
    </source>
</evidence>
<dbReference type="Proteomes" id="UP000001542">
    <property type="component" value="Unassembled WGS sequence"/>
</dbReference>
<dbReference type="InterPro" id="IPR008947">
    <property type="entry name" value="PLipase_C/P1_nuclease_dom_sf"/>
</dbReference>
<dbReference type="OrthoDB" id="441446at2759"/>
<dbReference type="SUPFAM" id="SSF48537">
    <property type="entry name" value="Phospholipase C/P1 nuclease"/>
    <property type="match status" value="1"/>
</dbReference>
<dbReference type="EMBL" id="DS113352">
    <property type="protein sequence ID" value="EAY09707.1"/>
    <property type="molecule type" value="Genomic_DNA"/>
</dbReference>
<name>A2ECC3_TRIV3</name>
<reference evidence="9" key="1">
    <citation type="submission" date="2006-10" db="EMBL/GenBank/DDBJ databases">
        <authorList>
            <person name="Amadeo P."/>
            <person name="Zhao Q."/>
            <person name="Wortman J."/>
            <person name="Fraser-Liggett C."/>
            <person name="Carlton J."/>
        </authorList>
    </citation>
    <scope>NUCLEOTIDE SEQUENCE</scope>
    <source>
        <strain evidence="9">G3</strain>
    </source>
</reference>
<evidence type="ECO:0000256" key="8">
    <source>
        <dbReference type="SAM" id="Phobius"/>
    </source>
</evidence>
<evidence type="ECO:0000256" key="4">
    <source>
        <dbReference type="ARBA" id="ARBA00022759"/>
    </source>
</evidence>
<keyword evidence="6" id="KW-1015">Disulfide bond</keyword>
<evidence type="ECO:0000313" key="9">
    <source>
        <dbReference type="EMBL" id="EAY09707.1"/>
    </source>
</evidence>
<proteinExistence type="inferred from homology"/>
<dbReference type="InterPro" id="IPR003154">
    <property type="entry name" value="S1/P1nuclease"/>
</dbReference>
<keyword evidence="2" id="KW-0540">Nuclease</keyword>